<sequence length="114" mass="13063">MKLPNVSPHPYTDLAHEGFYFAKEHGKANEYNNRVYEAFFQEDKNIREIEVLTELAKDVSIWHVLVGAFSGFWIAMLMAGAVTVRMKSGERIKDVYLPLMIGFLALLVFLLNIL</sequence>
<dbReference type="Proteomes" id="UP000254707">
    <property type="component" value="Unassembled WGS sequence"/>
</dbReference>
<dbReference type="InterPro" id="IPR036249">
    <property type="entry name" value="Thioredoxin-like_sf"/>
</dbReference>
<name>A0A380HGV5_STASA</name>
<feature type="transmembrane region" description="Helical" evidence="1">
    <location>
        <begin position="61"/>
        <end position="83"/>
    </location>
</feature>
<keyword evidence="1" id="KW-0472">Membrane</keyword>
<gene>
    <name evidence="2" type="ORF">NCTC7688_00026</name>
</gene>
<evidence type="ECO:0000256" key="1">
    <source>
        <dbReference type="SAM" id="Phobius"/>
    </source>
</evidence>
<protein>
    <submittedName>
        <fullName evidence="2">Uncharacterized protein</fullName>
    </submittedName>
</protein>
<dbReference type="RefSeq" id="WP_049949318.1">
    <property type="nucleotide sequence ID" value="NZ_JBITGB010000007.1"/>
</dbReference>
<dbReference type="AlphaFoldDB" id="A0A380HGV5"/>
<dbReference type="SUPFAM" id="SSF52833">
    <property type="entry name" value="Thioredoxin-like"/>
    <property type="match status" value="1"/>
</dbReference>
<evidence type="ECO:0000313" key="2">
    <source>
        <dbReference type="EMBL" id="SUM81543.1"/>
    </source>
</evidence>
<keyword evidence="1" id="KW-0812">Transmembrane</keyword>
<dbReference type="EMBL" id="UHED01000001">
    <property type="protein sequence ID" value="SUM81543.1"/>
    <property type="molecule type" value="Genomic_DNA"/>
</dbReference>
<organism evidence="2 3">
    <name type="scientific">Staphylococcus saprophyticus</name>
    <dbReference type="NCBI Taxonomy" id="29385"/>
    <lineage>
        <taxon>Bacteria</taxon>
        <taxon>Bacillati</taxon>
        <taxon>Bacillota</taxon>
        <taxon>Bacilli</taxon>
        <taxon>Bacillales</taxon>
        <taxon>Staphylococcaceae</taxon>
        <taxon>Staphylococcus</taxon>
    </lineage>
</organism>
<reference evidence="2 3" key="1">
    <citation type="submission" date="2018-06" db="EMBL/GenBank/DDBJ databases">
        <authorList>
            <consortium name="Pathogen Informatics"/>
            <person name="Doyle S."/>
        </authorList>
    </citation>
    <scope>NUCLEOTIDE SEQUENCE [LARGE SCALE GENOMIC DNA]</scope>
    <source>
        <strain evidence="2 3">NCTC7688</strain>
    </source>
</reference>
<dbReference type="Gene3D" id="3.40.30.10">
    <property type="entry name" value="Glutaredoxin"/>
    <property type="match status" value="1"/>
</dbReference>
<proteinExistence type="predicted"/>
<evidence type="ECO:0000313" key="3">
    <source>
        <dbReference type="Proteomes" id="UP000254707"/>
    </source>
</evidence>
<keyword evidence="1" id="KW-1133">Transmembrane helix</keyword>
<accession>A0A380HGV5</accession>
<feature type="transmembrane region" description="Helical" evidence="1">
    <location>
        <begin position="95"/>
        <end position="113"/>
    </location>
</feature>